<dbReference type="OrthoDB" id="9803895at2"/>
<gene>
    <name evidence="3" type="ORF">DF185_20685</name>
</gene>
<evidence type="ECO:0000313" key="4">
    <source>
        <dbReference type="Proteomes" id="UP000248079"/>
    </source>
</evidence>
<dbReference type="EMBL" id="QFLI01000012">
    <property type="protein sequence ID" value="PXX96198.1"/>
    <property type="molecule type" value="Genomic_DNA"/>
</dbReference>
<evidence type="ECO:0000256" key="1">
    <source>
        <dbReference type="SAM" id="Phobius"/>
    </source>
</evidence>
<keyword evidence="1" id="KW-1133">Transmembrane helix</keyword>
<feature type="domain" description="PASTA" evidence="2">
    <location>
        <begin position="52"/>
        <end position="119"/>
    </location>
</feature>
<keyword evidence="4" id="KW-1185">Reference proteome</keyword>
<dbReference type="AlphaFoldDB" id="A0A2V4A5W9"/>
<reference evidence="3 4" key="1">
    <citation type="submission" date="2018-05" db="EMBL/GenBank/DDBJ databases">
        <title>Marinifilum breve JC075T sp. nov., a marine bacterium isolated from Yongle Blue Hole in the South China Sea.</title>
        <authorList>
            <person name="Fu T."/>
        </authorList>
    </citation>
    <scope>NUCLEOTIDE SEQUENCE [LARGE SCALE GENOMIC DNA]</scope>
    <source>
        <strain evidence="3 4">JC075</strain>
    </source>
</reference>
<keyword evidence="1" id="KW-0472">Membrane</keyword>
<dbReference type="Proteomes" id="UP000248079">
    <property type="component" value="Unassembled WGS sequence"/>
</dbReference>
<sequence>MTIANPKEKQTRMKSTNFFKSRFFLIQLGIALLITITIVWITLSGLKWYTHHGEKLTVPNLYGTSLEDSAKTIDEENLRFTVYDSIYNPKYEPGTVLDQRPVAGAIVKRNRNLFLTVNAHKPEQVRFPNLVDNSFRQAYELLITNGFKIGRLKYEKSQFFNLVLYPKYKGDSIGAGSMIDKGATIDLVLGRGNTFGVLAPNLMGKINSQAKEKIIMSNLNVGKIQFDETIKNQIDSMQAKVFKQYPAYNENRKIRPGNNIDLWLTKDTLKLQQADSLLQQRLGKLLY</sequence>
<dbReference type="SMART" id="SM00740">
    <property type="entry name" value="PASTA"/>
    <property type="match status" value="2"/>
</dbReference>
<accession>A0A2V4A5W9</accession>
<feature type="transmembrane region" description="Helical" evidence="1">
    <location>
        <begin position="21"/>
        <end position="43"/>
    </location>
</feature>
<evidence type="ECO:0000313" key="3">
    <source>
        <dbReference type="EMBL" id="PXX96198.1"/>
    </source>
</evidence>
<comment type="caution">
    <text evidence="3">The sequence shown here is derived from an EMBL/GenBank/DDBJ whole genome shotgun (WGS) entry which is preliminary data.</text>
</comment>
<dbReference type="Pfam" id="PF03793">
    <property type="entry name" value="PASTA"/>
    <property type="match status" value="1"/>
</dbReference>
<dbReference type="InterPro" id="IPR005543">
    <property type="entry name" value="PASTA_dom"/>
</dbReference>
<keyword evidence="1" id="KW-0812">Transmembrane</keyword>
<protein>
    <recommendedName>
        <fullName evidence="2">PASTA domain-containing protein</fullName>
    </recommendedName>
</protein>
<proteinExistence type="predicted"/>
<dbReference type="Gene3D" id="3.30.10.20">
    <property type="match status" value="2"/>
</dbReference>
<dbReference type="SUPFAM" id="SSF54184">
    <property type="entry name" value="Penicillin-binding protein 2x (pbp-2x), c-terminal domain"/>
    <property type="match status" value="1"/>
</dbReference>
<evidence type="ECO:0000259" key="2">
    <source>
        <dbReference type="PROSITE" id="PS51178"/>
    </source>
</evidence>
<name>A0A2V4A5W9_9BACT</name>
<dbReference type="PROSITE" id="PS51178">
    <property type="entry name" value="PASTA"/>
    <property type="match status" value="1"/>
</dbReference>
<organism evidence="3 4">
    <name type="scientific">Marinifilum breve</name>
    <dbReference type="NCBI Taxonomy" id="2184082"/>
    <lineage>
        <taxon>Bacteria</taxon>
        <taxon>Pseudomonadati</taxon>
        <taxon>Bacteroidota</taxon>
        <taxon>Bacteroidia</taxon>
        <taxon>Marinilabiliales</taxon>
        <taxon>Marinifilaceae</taxon>
    </lineage>
</organism>
<dbReference type="CDD" id="cd06577">
    <property type="entry name" value="PASTA_pknB"/>
    <property type="match status" value="2"/>
</dbReference>